<evidence type="ECO:0000256" key="1">
    <source>
        <dbReference type="ARBA" id="ARBA00004613"/>
    </source>
</evidence>
<evidence type="ECO:0000256" key="5">
    <source>
        <dbReference type="ARBA" id="ARBA00023180"/>
    </source>
</evidence>
<name>A0AAE1IQ92_9FABA</name>
<proteinExistence type="inferred from homology"/>
<gene>
    <name evidence="7" type="ORF">QN277_010669</name>
</gene>
<evidence type="ECO:0000256" key="2">
    <source>
        <dbReference type="ARBA" id="ARBA00005679"/>
    </source>
</evidence>
<dbReference type="PANTHER" id="PTHR13234">
    <property type="entry name" value="GAMMA-INTERFERON INDUCIBLE LYSOSOMAL THIOL REDUCTASE GILT"/>
    <property type="match status" value="1"/>
</dbReference>
<sequence>MLAFSKITKPLIASMVLECYYNTIEACALHVCPLTTNLPFIHGVENHLQQKQKDTSMWQLCANNLKLNPQSILNCYTSGLGNKLILQNAEETLKLNPPPKYLPRVTTVNNEPIFRDYNNVIKYICDAYRGKSKPSACKSTISVPQTPSLCDPPEAKLESPQSLSDARKL</sequence>
<comment type="similarity">
    <text evidence="2">Belongs to the GILT family.</text>
</comment>
<accession>A0AAE1IQ92</accession>
<comment type="subcellular location">
    <subcellularLocation>
        <location evidence="1">Secreted</location>
    </subcellularLocation>
</comment>
<dbReference type="PANTHER" id="PTHR13234:SF8">
    <property type="entry name" value="GAMMA-INTERFERON-INDUCIBLE LYSOSOMAL THIOL REDUCTASE"/>
    <property type="match status" value="1"/>
</dbReference>
<keyword evidence="3" id="KW-0964">Secreted</keyword>
<dbReference type="Proteomes" id="UP001293593">
    <property type="component" value="Unassembled WGS sequence"/>
</dbReference>
<evidence type="ECO:0000313" key="7">
    <source>
        <dbReference type="EMBL" id="KAK4253348.1"/>
    </source>
</evidence>
<protein>
    <submittedName>
        <fullName evidence="7">Uncharacterized protein</fullName>
    </submittedName>
</protein>
<dbReference type="EMBL" id="JAWXYG010000016">
    <property type="protein sequence ID" value="KAK4253348.1"/>
    <property type="molecule type" value="Genomic_DNA"/>
</dbReference>
<feature type="region of interest" description="Disordered" evidence="6">
    <location>
        <begin position="145"/>
        <end position="169"/>
    </location>
</feature>
<comment type="caution">
    <text evidence="7">The sequence shown here is derived from an EMBL/GenBank/DDBJ whole genome shotgun (WGS) entry which is preliminary data.</text>
</comment>
<keyword evidence="8" id="KW-1185">Reference proteome</keyword>
<evidence type="ECO:0000313" key="8">
    <source>
        <dbReference type="Proteomes" id="UP001293593"/>
    </source>
</evidence>
<reference evidence="7" key="1">
    <citation type="submission" date="2023-10" db="EMBL/GenBank/DDBJ databases">
        <title>Chromosome-level genome of the transformable northern wattle, Acacia crassicarpa.</title>
        <authorList>
            <person name="Massaro I."/>
            <person name="Sinha N.R."/>
            <person name="Poethig S."/>
            <person name="Leichty A.R."/>
        </authorList>
    </citation>
    <scope>NUCLEOTIDE SEQUENCE</scope>
    <source>
        <strain evidence="7">Acra3RX</strain>
        <tissue evidence="7">Leaf</tissue>
    </source>
</reference>
<dbReference type="GO" id="GO:0016671">
    <property type="term" value="F:oxidoreductase activity, acting on a sulfur group of donors, disulfide as acceptor"/>
    <property type="evidence" value="ECO:0007669"/>
    <property type="project" value="InterPro"/>
</dbReference>
<evidence type="ECO:0000256" key="6">
    <source>
        <dbReference type="SAM" id="MobiDB-lite"/>
    </source>
</evidence>
<evidence type="ECO:0000256" key="4">
    <source>
        <dbReference type="ARBA" id="ARBA00022729"/>
    </source>
</evidence>
<keyword evidence="5" id="KW-0325">Glycoprotein</keyword>
<feature type="compositionally biased region" description="Polar residues" evidence="6">
    <location>
        <begin position="159"/>
        <end position="169"/>
    </location>
</feature>
<keyword evidence="4" id="KW-0732">Signal</keyword>
<dbReference type="GO" id="GO:0005576">
    <property type="term" value="C:extracellular region"/>
    <property type="evidence" value="ECO:0007669"/>
    <property type="project" value="UniProtKB-SubCell"/>
</dbReference>
<dbReference type="InterPro" id="IPR004911">
    <property type="entry name" value="Interferon-induced_GILT"/>
</dbReference>
<dbReference type="AlphaFoldDB" id="A0AAE1IQ92"/>
<evidence type="ECO:0000256" key="3">
    <source>
        <dbReference type="ARBA" id="ARBA00022525"/>
    </source>
</evidence>
<organism evidence="7 8">
    <name type="scientific">Acacia crassicarpa</name>
    <name type="common">northern wattle</name>
    <dbReference type="NCBI Taxonomy" id="499986"/>
    <lineage>
        <taxon>Eukaryota</taxon>
        <taxon>Viridiplantae</taxon>
        <taxon>Streptophyta</taxon>
        <taxon>Embryophyta</taxon>
        <taxon>Tracheophyta</taxon>
        <taxon>Spermatophyta</taxon>
        <taxon>Magnoliopsida</taxon>
        <taxon>eudicotyledons</taxon>
        <taxon>Gunneridae</taxon>
        <taxon>Pentapetalae</taxon>
        <taxon>rosids</taxon>
        <taxon>fabids</taxon>
        <taxon>Fabales</taxon>
        <taxon>Fabaceae</taxon>
        <taxon>Caesalpinioideae</taxon>
        <taxon>mimosoid clade</taxon>
        <taxon>Acacieae</taxon>
        <taxon>Acacia</taxon>
    </lineage>
</organism>